<dbReference type="Pfam" id="PF00440">
    <property type="entry name" value="TetR_N"/>
    <property type="match status" value="1"/>
</dbReference>
<sequence>MNLIAKESGTAIGSLYHFFPNKEAVLGALRLRHVQAINDLMQVIRRVSAEDWITISTEEMVQKLTMPLVEYLAQNPDCLVSADNEKEREKNGAPELVDDIFQTYDFALRTRMPDYDEAQRRRHVMATLGLPIGLLQICQDHPDARDDFIKIEIPRVFTSYFNALMRK</sequence>
<evidence type="ECO:0000313" key="5">
    <source>
        <dbReference type="Proteomes" id="UP000239025"/>
    </source>
</evidence>
<dbReference type="PROSITE" id="PS50977">
    <property type="entry name" value="HTH_TETR_2"/>
    <property type="match status" value="1"/>
</dbReference>
<organism evidence="4 5">
    <name type="scientific">Pseudomonas cerasi</name>
    <dbReference type="NCBI Taxonomy" id="1583341"/>
    <lineage>
        <taxon>Bacteria</taxon>
        <taxon>Pseudomonadati</taxon>
        <taxon>Pseudomonadota</taxon>
        <taxon>Gammaproteobacteria</taxon>
        <taxon>Pseudomonadales</taxon>
        <taxon>Pseudomonadaceae</taxon>
        <taxon>Pseudomonas</taxon>
    </lineage>
</organism>
<feature type="domain" description="HTH tetR-type" evidence="3">
    <location>
        <begin position="1"/>
        <end position="37"/>
    </location>
</feature>
<evidence type="ECO:0000256" key="1">
    <source>
        <dbReference type="ARBA" id="ARBA00023125"/>
    </source>
</evidence>
<dbReference type="InterPro" id="IPR001647">
    <property type="entry name" value="HTH_TetR"/>
</dbReference>
<keyword evidence="1 2" id="KW-0238">DNA-binding</keyword>
<comment type="caution">
    <text evidence="2">Lacks conserved residue(s) required for the propagation of feature annotation.</text>
</comment>
<dbReference type="Proteomes" id="UP000239025">
    <property type="component" value="Chromosome 1"/>
</dbReference>
<protein>
    <submittedName>
        <fullName evidence="4">Transcriptional regulator, TetR family</fullName>
    </submittedName>
</protein>
<evidence type="ECO:0000313" key="4">
    <source>
        <dbReference type="EMBL" id="SOS17576.1"/>
    </source>
</evidence>
<evidence type="ECO:0000259" key="3">
    <source>
        <dbReference type="PROSITE" id="PS50977"/>
    </source>
</evidence>
<keyword evidence="5" id="KW-1185">Reference proteome</keyword>
<dbReference type="EMBL" id="LT963395">
    <property type="protein sequence ID" value="SOS17576.1"/>
    <property type="molecule type" value="Genomic_DNA"/>
</dbReference>
<gene>
    <name evidence="4" type="ORF">PL963_01587</name>
</gene>
<evidence type="ECO:0000256" key="2">
    <source>
        <dbReference type="PROSITE-ProRule" id="PRU00335"/>
    </source>
</evidence>
<name>A0A193SLU9_9PSED</name>
<proteinExistence type="predicted"/>
<dbReference type="Gene3D" id="1.10.357.10">
    <property type="entry name" value="Tetracycline Repressor, domain 2"/>
    <property type="match status" value="1"/>
</dbReference>
<reference evidence="5" key="1">
    <citation type="submission" date="2017-11" db="EMBL/GenBank/DDBJ databases">
        <authorList>
            <person name="Blom J."/>
        </authorList>
    </citation>
    <scope>NUCLEOTIDE SEQUENCE [LARGE SCALE GENOMIC DNA]</scope>
</reference>
<dbReference type="InterPro" id="IPR009057">
    <property type="entry name" value="Homeodomain-like_sf"/>
</dbReference>
<dbReference type="GO" id="GO:0003677">
    <property type="term" value="F:DNA binding"/>
    <property type="evidence" value="ECO:0007669"/>
    <property type="project" value="UniProtKB-UniRule"/>
</dbReference>
<dbReference type="SUPFAM" id="SSF46689">
    <property type="entry name" value="Homeodomain-like"/>
    <property type="match status" value="1"/>
</dbReference>
<dbReference type="AlphaFoldDB" id="A0A193SLU9"/>
<accession>A0A193SLU9</accession>